<comment type="caution">
    <text evidence="1">The sequence shown here is derived from an EMBL/GenBank/DDBJ whole genome shotgun (WGS) entry which is preliminary data.</text>
</comment>
<gene>
    <name evidence="1" type="ORF">ACFPDQ_06595</name>
</gene>
<dbReference type="Pfam" id="PF11697">
    <property type="entry name" value="DUF3293"/>
    <property type="match status" value="1"/>
</dbReference>
<proteinExistence type="predicted"/>
<keyword evidence="2" id="KW-1185">Reference proteome</keyword>
<dbReference type="Proteomes" id="UP001595926">
    <property type="component" value="Unassembled WGS sequence"/>
</dbReference>
<reference evidence="2" key="1">
    <citation type="journal article" date="2019" name="Int. J. Syst. Evol. Microbiol.">
        <title>The Global Catalogue of Microorganisms (GCM) 10K type strain sequencing project: providing services to taxonomists for standard genome sequencing and annotation.</title>
        <authorList>
            <consortium name="The Broad Institute Genomics Platform"/>
            <consortium name="The Broad Institute Genome Sequencing Center for Infectious Disease"/>
            <person name="Wu L."/>
            <person name="Ma J."/>
        </authorList>
    </citation>
    <scope>NUCLEOTIDE SEQUENCE [LARGE SCALE GENOMIC DNA]</scope>
    <source>
        <strain evidence="2">CGMCC 1.13718</strain>
    </source>
</reference>
<sequence length="134" mass="15887">MNSNNMPEWYFTTKFEIPIKPAKYPDKFMILTAWNPLNQKLSKEENISRNNALEKDLKESFSFVYEINGFDPESKHKENGFMANCFDLDKACDYGLKYQQDAIYYVVEDKLYVVQCALDKREMISVGKFLYRVF</sequence>
<dbReference type="RefSeq" id="WP_244614630.1">
    <property type="nucleotide sequence ID" value="NZ_JBHSJH010000002.1"/>
</dbReference>
<protein>
    <submittedName>
        <fullName evidence="1">DUF3293 domain-containing protein</fullName>
    </submittedName>
</protein>
<dbReference type="EMBL" id="JBHSJH010000002">
    <property type="protein sequence ID" value="MFC4892716.1"/>
    <property type="molecule type" value="Genomic_DNA"/>
</dbReference>
<evidence type="ECO:0000313" key="2">
    <source>
        <dbReference type="Proteomes" id="UP001595926"/>
    </source>
</evidence>
<name>A0ABV9TC71_9GAMM</name>
<accession>A0ABV9TC71</accession>
<dbReference type="InterPro" id="IPR021710">
    <property type="entry name" value="DUF3293"/>
</dbReference>
<evidence type="ECO:0000313" key="1">
    <source>
        <dbReference type="EMBL" id="MFC4892716.1"/>
    </source>
</evidence>
<organism evidence="1 2">
    <name type="scientific">Pseudofrancisella aestuarii</name>
    <dbReference type="NCBI Taxonomy" id="2670347"/>
    <lineage>
        <taxon>Bacteria</taxon>
        <taxon>Pseudomonadati</taxon>
        <taxon>Pseudomonadota</taxon>
        <taxon>Gammaproteobacteria</taxon>
        <taxon>Thiotrichales</taxon>
        <taxon>Francisellaceae</taxon>
        <taxon>Pseudofrancisella</taxon>
    </lineage>
</organism>